<dbReference type="Proteomes" id="UP000438429">
    <property type="component" value="Unassembled WGS sequence"/>
</dbReference>
<sequence>MSKIQQVYDTEKTTKADVLAKVKYIALTGDHYTSHTVDRPDLLVLHIPLIHICVHSGLSGRTLHIT</sequence>
<comment type="caution">
    <text evidence="1">The sequence shown here is derived from an EMBL/GenBank/DDBJ whole genome shotgun (WGS) entry which is preliminary data.</text>
</comment>
<name>A0A6A4ST42_SCOMX</name>
<reference evidence="1 2" key="1">
    <citation type="submission" date="2019-06" db="EMBL/GenBank/DDBJ databases">
        <title>Draft genomes of female and male turbot (Scophthalmus maximus).</title>
        <authorList>
            <person name="Xu H."/>
            <person name="Xu X.-W."/>
            <person name="Shao C."/>
            <person name="Chen S."/>
        </authorList>
    </citation>
    <scope>NUCLEOTIDE SEQUENCE [LARGE SCALE GENOMIC DNA]</scope>
    <source>
        <strain evidence="1">Ysfricsl-2016a</strain>
        <tissue evidence="1">Blood</tissue>
    </source>
</reference>
<gene>
    <name evidence="1" type="ORF">F2P81_011909</name>
</gene>
<accession>A0A6A4ST42</accession>
<proteinExistence type="predicted"/>
<dbReference type="EMBL" id="VEVO01000010">
    <property type="protein sequence ID" value="KAF0036597.1"/>
    <property type="molecule type" value="Genomic_DNA"/>
</dbReference>
<evidence type="ECO:0000313" key="2">
    <source>
        <dbReference type="Proteomes" id="UP000438429"/>
    </source>
</evidence>
<organism evidence="1 2">
    <name type="scientific">Scophthalmus maximus</name>
    <name type="common">Turbot</name>
    <name type="synonym">Psetta maxima</name>
    <dbReference type="NCBI Taxonomy" id="52904"/>
    <lineage>
        <taxon>Eukaryota</taxon>
        <taxon>Metazoa</taxon>
        <taxon>Chordata</taxon>
        <taxon>Craniata</taxon>
        <taxon>Vertebrata</taxon>
        <taxon>Euteleostomi</taxon>
        <taxon>Actinopterygii</taxon>
        <taxon>Neopterygii</taxon>
        <taxon>Teleostei</taxon>
        <taxon>Neoteleostei</taxon>
        <taxon>Acanthomorphata</taxon>
        <taxon>Carangaria</taxon>
        <taxon>Pleuronectiformes</taxon>
        <taxon>Pleuronectoidei</taxon>
        <taxon>Scophthalmidae</taxon>
        <taxon>Scophthalmus</taxon>
    </lineage>
</organism>
<protein>
    <submittedName>
        <fullName evidence="1">Uncharacterized protein</fullName>
    </submittedName>
</protein>
<dbReference type="AlphaFoldDB" id="A0A6A4ST42"/>
<evidence type="ECO:0000313" key="1">
    <source>
        <dbReference type="EMBL" id="KAF0036597.1"/>
    </source>
</evidence>